<dbReference type="EMBL" id="MWWT01000009">
    <property type="protein sequence ID" value="OZG53088.1"/>
    <property type="molecule type" value="Genomic_DNA"/>
</dbReference>
<dbReference type="RefSeq" id="WP_094727043.1">
    <property type="nucleotide sequence ID" value="NZ_JBHLWS010000001.1"/>
</dbReference>
<evidence type="ECO:0008006" key="3">
    <source>
        <dbReference type="Google" id="ProtNLM"/>
    </source>
</evidence>
<accession>A0A261F1W0</accession>
<sequence length="239" mass="26561">MLPALTPAQRHDYLQLLHQLPTTLYALKQIAEKKASPVTPTAPHAHTAPSTAPTPINMSALTAYENLATLTRDIAQHYEYQRIHVQDEARAIAQHATSLTTQDDAILYYTSLSESMKHAHAITEPSEAEYIGTCPECTHTCFIHEGETTHTCSHCHNALDIDTMRSQLARERATLLNTHTITGKPTQIARAINTLAGTKLKANTLRQWIKRGTIHYTQEGKNTYTINAHDILNKTNPPA</sequence>
<proteinExistence type="predicted"/>
<organism evidence="1 2">
    <name type="scientific">Alloscardovia macacae</name>
    <dbReference type="NCBI Taxonomy" id="1160091"/>
    <lineage>
        <taxon>Bacteria</taxon>
        <taxon>Bacillati</taxon>
        <taxon>Actinomycetota</taxon>
        <taxon>Actinomycetes</taxon>
        <taxon>Bifidobacteriales</taxon>
        <taxon>Bifidobacteriaceae</taxon>
        <taxon>Alloscardovia</taxon>
    </lineage>
</organism>
<protein>
    <recommendedName>
        <fullName evidence="3">PhnA protein</fullName>
    </recommendedName>
</protein>
<dbReference type="AlphaFoldDB" id="A0A261F1W0"/>
<dbReference type="Proteomes" id="UP000243657">
    <property type="component" value="Unassembled WGS sequence"/>
</dbReference>
<reference evidence="1 2" key="1">
    <citation type="journal article" date="2017" name="BMC Genomics">
        <title>Comparative genomic and phylogenomic analyses of the Bifidobacteriaceae family.</title>
        <authorList>
            <person name="Lugli G.A."/>
            <person name="Milani C."/>
            <person name="Turroni F."/>
            <person name="Duranti S."/>
            <person name="Mancabelli L."/>
            <person name="Mangifesta M."/>
            <person name="Ferrario C."/>
            <person name="Modesto M."/>
            <person name="Mattarelli P."/>
            <person name="Jiri K."/>
            <person name="van Sinderen D."/>
            <person name="Ventura M."/>
        </authorList>
    </citation>
    <scope>NUCLEOTIDE SEQUENCE [LARGE SCALE GENOMIC DNA]</scope>
    <source>
        <strain evidence="1 2">DSM 24762</strain>
    </source>
</reference>
<keyword evidence="2" id="KW-1185">Reference proteome</keyword>
<comment type="caution">
    <text evidence="1">The sequence shown here is derived from an EMBL/GenBank/DDBJ whole genome shotgun (WGS) entry which is preliminary data.</text>
</comment>
<name>A0A261F1W0_9BIFI</name>
<gene>
    <name evidence="1" type="ORF">ALMA_1390</name>
</gene>
<evidence type="ECO:0000313" key="2">
    <source>
        <dbReference type="Proteomes" id="UP000243657"/>
    </source>
</evidence>
<evidence type="ECO:0000313" key="1">
    <source>
        <dbReference type="EMBL" id="OZG53088.1"/>
    </source>
</evidence>